<evidence type="ECO:0000313" key="8">
    <source>
        <dbReference type="Proteomes" id="UP000053732"/>
    </source>
</evidence>
<evidence type="ECO:0000256" key="2">
    <source>
        <dbReference type="ARBA" id="ARBA00004240"/>
    </source>
</evidence>
<proteinExistence type="predicted"/>
<evidence type="ECO:0000256" key="1">
    <source>
        <dbReference type="ARBA" id="ARBA00004173"/>
    </source>
</evidence>
<dbReference type="Gene3D" id="3.40.50.1820">
    <property type="entry name" value="alpha/beta hydrolase"/>
    <property type="match status" value="1"/>
</dbReference>
<comment type="subcellular location">
    <subcellularLocation>
        <location evidence="2">Endoplasmic reticulum</location>
    </subcellularLocation>
    <subcellularLocation>
        <location evidence="3">Membrane</location>
    </subcellularLocation>
    <subcellularLocation>
        <location evidence="1">Mitochondrion</location>
    </subcellularLocation>
</comment>
<protein>
    <submittedName>
        <fullName evidence="7">Str. FM013</fullName>
    </submittedName>
</protein>
<dbReference type="GO" id="GO:0005783">
    <property type="term" value="C:endoplasmic reticulum"/>
    <property type="evidence" value="ECO:0007669"/>
    <property type="project" value="UniProtKB-SubCell"/>
</dbReference>
<evidence type="ECO:0000256" key="3">
    <source>
        <dbReference type="ARBA" id="ARBA00004370"/>
    </source>
</evidence>
<dbReference type="AlphaFoldDB" id="A0A0G4PGD7"/>
<evidence type="ECO:0000256" key="5">
    <source>
        <dbReference type="ARBA" id="ARBA00023128"/>
    </source>
</evidence>
<dbReference type="GO" id="GO:0016020">
    <property type="term" value="C:membrane"/>
    <property type="evidence" value="ECO:0007669"/>
    <property type="project" value="UniProtKB-SubCell"/>
</dbReference>
<dbReference type="InterPro" id="IPR029058">
    <property type="entry name" value="AB_hydrolase_fold"/>
</dbReference>
<evidence type="ECO:0000256" key="4">
    <source>
        <dbReference type="ARBA" id="ARBA00022824"/>
    </source>
</evidence>
<reference evidence="7 8" key="1">
    <citation type="journal article" date="2014" name="Nat. Commun.">
        <title>Multiple recent horizontal transfers of a large genomic region in cheese making fungi.</title>
        <authorList>
            <person name="Cheeseman K."/>
            <person name="Ropars J."/>
            <person name="Renault P."/>
            <person name="Dupont J."/>
            <person name="Gouzy J."/>
            <person name="Branca A."/>
            <person name="Abraham A.L."/>
            <person name="Ceppi M."/>
            <person name="Conseiller E."/>
            <person name="Debuchy R."/>
            <person name="Malagnac F."/>
            <person name="Goarin A."/>
            <person name="Silar P."/>
            <person name="Lacoste S."/>
            <person name="Sallet E."/>
            <person name="Bensimon A."/>
            <person name="Giraud T."/>
            <person name="Brygoo Y."/>
        </authorList>
    </citation>
    <scope>NUCLEOTIDE SEQUENCE [LARGE SCALE GENOMIC DNA]</scope>
    <source>
        <strain evidence="8">FM 013</strain>
    </source>
</reference>
<evidence type="ECO:0000313" key="7">
    <source>
        <dbReference type="EMBL" id="CRL25381.1"/>
    </source>
</evidence>
<dbReference type="GO" id="GO:0017000">
    <property type="term" value="P:antibiotic biosynthetic process"/>
    <property type="evidence" value="ECO:0007669"/>
    <property type="project" value="UniProtKB-ARBA"/>
</dbReference>
<sequence length="343" mass="37074">MKLSLFRKTKPGVPEHSLYPTEGAIGMKVLSDPSNADLDIIFVHGLTGNREKTWTHENGTVWPRDLLSKDLSTARIMTFGYDVDIFSFTSITFSDRLYDHSQSLAFAIVSQRIDCSSRPIIFIAHSLGGLVCQQALILSNSIDGLWAISSSAIGIIFMGTPQYGSSLASYREKLAKGLNIVHTANRDMVGALHLGSNNVQLAGNEFQSMLRRGDLSLKVFCFYEAKNMNDVVGKIVEEHSAILQGYDSCRISADHYNMTKFSGHADSGYGLVRSIVTGWLHESRGGDDAANKAAMAASVSGNPGWLGSWTPGNFYFNGAANSQSCAQGHYTQAVTGLALGASA</sequence>
<dbReference type="GO" id="GO:0072330">
    <property type="term" value="P:monocarboxylic acid biosynthetic process"/>
    <property type="evidence" value="ECO:0007669"/>
    <property type="project" value="UniProtKB-ARBA"/>
</dbReference>
<accession>A0A0G4PGD7</accession>
<keyword evidence="5" id="KW-0496">Mitochondrion</keyword>
<name>A0A0G4PGD7_PENC3</name>
<dbReference type="EMBL" id="HG793147">
    <property type="protein sequence ID" value="CRL25381.1"/>
    <property type="molecule type" value="Genomic_DNA"/>
</dbReference>
<evidence type="ECO:0000256" key="6">
    <source>
        <dbReference type="ARBA" id="ARBA00023136"/>
    </source>
</evidence>
<dbReference type="SUPFAM" id="SSF53474">
    <property type="entry name" value="alpha/beta-Hydrolases"/>
    <property type="match status" value="1"/>
</dbReference>
<organism evidence="7 8">
    <name type="scientific">Penicillium camemberti (strain FM 013)</name>
    <dbReference type="NCBI Taxonomy" id="1429867"/>
    <lineage>
        <taxon>Eukaryota</taxon>
        <taxon>Fungi</taxon>
        <taxon>Dikarya</taxon>
        <taxon>Ascomycota</taxon>
        <taxon>Pezizomycotina</taxon>
        <taxon>Eurotiomycetes</taxon>
        <taxon>Eurotiomycetidae</taxon>
        <taxon>Eurotiales</taxon>
        <taxon>Aspergillaceae</taxon>
        <taxon>Penicillium</taxon>
    </lineage>
</organism>
<keyword evidence="6" id="KW-0472">Membrane</keyword>
<dbReference type="InterPro" id="IPR052374">
    <property type="entry name" value="SERAC1"/>
</dbReference>
<gene>
    <name evidence="7" type="ORF">PCAMFM013_S014g000277</name>
</gene>
<keyword evidence="8" id="KW-1185">Reference proteome</keyword>
<dbReference type="Proteomes" id="UP000053732">
    <property type="component" value="Unassembled WGS sequence"/>
</dbReference>
<keyword evidence="4" id="KW-0256">Endoplasmic reticulum</keyword>
<dbReference type="PANTHER" id="PTHR48182">
    <property type="entry name" value="PROTEIN SERAC1"/>
    <property type="match status" value="1"/>
</dbReference>
<dbReference type="PANTHER" id="PTHR48182:SF2">
    <property type="entry name" value="PROTEIN SERAC1"/>
    <property type="match status" value="1"/>
</dbReference>
<dbReference type="GO" id="GO:0005739">
    <property type="term" value="C:mitochondrion"/>
    <property type="evidence" value="ECO:0007669"/>
    <property type="project" value="UniProtKB-SubCell"/>
</dbReference>